<comment type="caution">
    <text evidence="1">The sequence shown here is derived from an EMBL/GenBank/DDBJ whole genome shotgun (WGS) entry which is preliminary data.</text>
</comment>
<evidence type="ECO:0000313" key="2">
    <source>
        <dbReference type="Proteomes" id="UP001498398"/>
    </source>
</evidence>
<keyword evidence="2" id="KW-1185">Reference proteome</keyword>
<evidence type="ECO:0000313" key="1">
    <source>
        <dbReference type="EMBL" id="KAK7453278.1"/>
    </source>
</evidence>
<accession>A0ABR1JA03</accession>
<reference evidence="1 2" key="1">
    <citation type="submission" date="2024-01" db="EMBL/GenBank/DDBJ databases">
        <title>A draft genome for the cacao thread blight pathogen Marasmiellus scandens.</title>
        <authorList>
            <person name="Baruah I.K."/>
            <person name="Leung J."/>
            <person name="Bukari Y."/>
            <person name="Amoako-Attah I."/>
            <person name="Meinhardt L.W."/>
            <person name="Bailey B.A."/>
            <person name="Cohen S.P."/>
        </authorList>
    </citation>
    <scope>NUCLEOTIDE SEQUENCE [LARGE SCALE GENOMIC DNA]</scope>
    <source>
        <strain evidence="1 2">GH-19</strain>
    </source>
</reference>
<dbReference type="Proteomes" id="UP001498398">
    <property type="component" value="Unassembled WGS sequence"/>
</dbReference>
<sequence>MPKPDPSRWEQINGTVKPRYVREAAREEHGDLYVLLVIVESWSGMPVGPRRLKAKRYGRGTMRSAITPALDQRMAFYEEMSKQLTVGEDEGWAGRNELKPKFGRLLTNYWVYTTDVT</sequence>
<protein>
    <submittedName>
        <fullName evidence="1">Uncharacterized protein</fullName>
    </submittedName>
</protein>
<proteinExistence type="predicted"/>
<dbReference type="EMBL" id="JBANRG010000027">
    <property type="protein sequence ID" value="KAK7453278.1"/>
    <property type="molecule type" value="Genomic_DNA"/>
</dbReference>
<gene>
    <name evidence="1" type="ORF">VKT23_011954</name>
</gene>
<name>A0ABR1JA03_9AGAR</name>
<organism evidence="1 2">
    <name type="scientific">Marasmiellus scandens</name>
    <dbReference type="NCBI Taxonomy" id="2682957"/>
    <lineage>
        <taxon>Eukaryota</taxon>
        <taxon>Fungi</taxon>
        <taxon>Dikarya</taxon>
        <taxon>Basidiomycota</taxon>
        <taxon>Agaricomycotina</taxon>
        <taxon>Agaricomycetes</taxon>
        <taxon>Agaricomycetidae</taxon>
        <taxon>Agaricales</taxon>
        <taxon>Marasmiineae</taxon>
        <taxon>Omphalotaceae</taxon>
        <taxon>Marasmiellus</taxon>
    </lineage>
</organism>